<name>A0A2Z2K339_9BACL</name>
<dbReference type="OrthoDB" id="9800565at2"/>
<accession>A0A2Z2K339</accession>
<evidence type="ECO:0000256" key="3">
    <source>
        <dbReference type="ARBA" id="ARBA00022801"/>
    </source>
</evidence>
<dbReference type="InterPro" id="IPR024654">
    <property type="entry name" value="Calcineurin-like_PHP_lpxH"/>
</dbReference>
<sequence length="168" mass="18420">MKVGVVSDTHMSSVGKGLPQALKAELRDADLILHLGDWVAMEIYDLLSELAPVEGIAGNNDGAEIIKRFGERKLLTLEGVRIGMIHGHTPYSGKGTDGNALRAFEDEQVDVILFGHSHQPLLRQENGILLFNPGSATDKRREKLYSFGVLHLKDGEASARHVYYGSKD</sequence>
<evidence type="ECO:0000256" key="1">
    <source>
        <dbReference type="ARBA" id="ARBA00008950"/>
    </source>
</evidence>
<dbReference type="KEGG" id="pdh:B9T62_01600"/>
<dbReference type="CDD" id="cd00841">
    <property type="entry name" value="MPP_YfcE"/>
    <property type="match status" value="1"/>
</dbReference>
<dbReference type="Proteomes" id="UP000249890">
    <property type="component" value="Chromosome"/>
</dbReference>
<dbReference type="EC" id="3.1.4.-" evidence="4"/>
<dbReference type="InterPro" id="IPR029052">
    <property type="entry name" value="Metallo-depent_PP-like"/>
</dbReference>
<evidence type="ECO:0000313" key="6">
    <source>
        <dbReference type="EMBL" id="ASA19626.1"/>
    </source>
</evidence>
<dbReference type="AlphaFoldDB" id="A0A2Z2K339"/>
<proteinExistence type="inferred from homology"/>
<dbReference type="RefSeq" id="WP_087913651.1">
    <property type="nucleotide sequence ID" value="NZ_CP021780.1"/>
</dbReference>
<protein>
    <recommendedName>
        <fullName evidence="4">Phosphoesterase</fullName>
        <ecNumber evidence="4">3.1.4.-</ecNumber>
    </recommendedName>
</protein>
<keyword evidence="3" id="KW-0378">Hydrolase</keyword>
<keyword evidence="7" id="KW-1185">Reference proteome</keyword>
<dbReference type="InterPro" id="IPR000979">
    <property type="entry name" value="Phosphodiesterase_MJ0936/Vps29"/>
</dbReference>
<dbReference type="GO" id="GO:0046872">
    <property type="term" value="F:metal ion binding"/>
    <property type="evidence" value="ECO:0007669"/>
    <property type="project" value="UniProtKB-KW"/>
</dbReference>
<dbReference type="InterPro" id="IPR041802">
    <property type="entry name" value="MPP_YfcE"/>
</dbReference>
<feature type="domain" description="Calcineurin-like phosphoesterase" evidence="5">
    <location>
        <begin position="1"/>
        <end position="154"/>
    </location>
</feature>
<reference evidence="6 7" key="1">
    <citation type="submission" date="2017-06" db="EMBL/GenBank/DDBJ databases">
        <title>Complete genome sequence of Paenibacillus donghaensis KCTC 13049T isolated from East Sea sediment, South Korea.</title>
        <authorList>
            <person name="Jung B.K."/>
            <person name="Hong S.-J."/>
            <person name="Shin J.-H."/>
        </authorList>
    </citation>
    <scope>NUCLEOTIDE SEQUENCE [LARGE SCALE GENOMIC DNA]</scope>
    <source>
        <strain evidence="6 7">KCTC 13049</strain>
    </source>
</reference>
<dbReference type="InterPro" id="IPR020935">
    <property type="entry name" value="PdiEstase_YfcE_CS"/>
</dbReference>
<dbReference type="Gene3D" id="3.60.21.10">
    <property type="match status" value="1"/>
</dbReference>
<dbReference type="NCBIfam" id="TIGR00040">
    <property type="entry name" value="yfcE"/>
    <property type="match status" value="1"/>
</dbReference>
<comment type="cofactor">
    <cofactor evidence="4">
        <name>a divalent metal cation</name>
        <dbReference type="ChEBI" id="CHEBI:60240"/>
    </cofactor>
</comment>
<dbReference type="GO" id="GO:0016787">
    <property type="term" value="F:hydrolase activity"/>
    <property type="evidence" value="ECO:0007669"/>
    <property type="project" value="UniProtKB-UniRule"/>
</dbReference>
<organism evidence="6 7">
    <name type="scientific">Paenibacillus donghaensis</name>
    <dbReference type="NCBI Taxonomy" id="414771"/>
    <lineage>
        <taxon>Bacteria</taxon>
        <taxon>Bacillati</taxon>
        <taxon>Bacillota</taxon>
        <taxon>Bacilli</taxon>
        <taxon>Bacillales</taxon>
        <taxon>Paenibacillaceae</taxon>
        <taxon>Paenibacillus</taxon>
    </lineage>
</organism>
<gene>
    <name evidence="6" type="ORF">B9T62_01600</name>
</gene>
<dbReference type="Pfam" id="PF12850">
    <property type="entry name" value="Metallophos_2"/>
    <property type="match status" value="1"/>
</dbReference>
<dbReference type="PROSITE" id="PS01269">
    <property type="entry name" value="UPF0025"/>
    <property type="match status" value="1"/>
</dbReference>
<evidence type="ECO:0000256" key="2">
    <source>
        <dbReference type="ARBA" id="ARBA00022723"/>
    </source>
</evidence>
<evidence type="ECO:0000256" key="4">
    <source>
        <dbReference type="RuleBase" id="RU362039"/>
    </source>
</evidence>
<keyword evidence="2 4" id="KW-0479">Metal-binding</keyword>
<comment type="similarity">
    <text evidence="1 4">Belongs to the metallophosphoesterase superfamily. YfcE family.</text>
</comment>
<evidence type="ECO:0000313" key="7">
    <source>
        <dbReference type="Proteomes" id="UP000249890"/>
    </source>
</evidence>
<dbReference type="PANTHER" id="PTHR11124">
    <property type="entry name" value="VACUOLAR SORTING PROTEIN VPS29"/>
    <property type="match status" value="1"/>
</dbReference>
<dbReference type="SUPFAM" id="SSF56300">
    <property type="entry name" value="Metallo-dependent phosphatases"/>
    <property type="match status" value="1"/>
</dbReference>
<dbReference type="EMBL" id="CP021780">
    <property type="protein sequence ID" value="ASA19626.1"/>
    <property type="molecule type" value="Genomic_DNA"/>
</dbReference>
<evidence type="ECO:0000259" key="5">
    <source>
        <dbReference type="Pfam" id="PF12850"/>
    </source>
</evidence>